<reference evidence="3 4" key="1">
    <citation type="journal article" date="2019" name="Environ. Microbiol.">
        <title>Species interactions and distinct microbial communities in high Arctic permafrost affected cryosols are associated with the CH4 and CO2 gas fluxes.</title>
        <authorList>
            <person name="Altshuler I."/>
            <person name="Hamel J."/>
            <person name="Turney S."/>
            <person name="Magnuson E."/>
            <person name="Levesque R."/>
            <person name="Greer C."/>
            <person name="Whyte L.G."/>
        </authorList>
    </citation>
    <scope>NUCLEOTIDE SEQUENCE [LARGE SCALE GENOMIC DNA]</scope>
    <source>
        <strain evidence="3 4">S06.C</strain>
    </source>
</reference>
<dbReference type="EMBL" id="RCZI01000004">
    <property type="protein sequence ID" value="TPG25706.1"/>
    <property type="molecule type" value="Genomic_DNA"/>
</dbReference>
<dbReference type="GO" id="GO:0016491">
    <property type="term" value="F:oxidoreductase activity"/>
    <property type="evidence" value="ECO:0007669"/>
    <property type="project" value="UniProtKB-KW"/>
</dbReference>
<proteinExistence type="predicted"/>
<keyword evidence="1" id="KW-0560">Oxidoreductase</keyword>
<accession>A0A502DNP4</accession>
<evidence type="ECO:0000313" key="3">
    <source>
        <dbReference type="EMBL" id="TPG25706.1"/>
    </source>
</evidence>
<dbReference type="PANTHER" id="PTHR43625">
    <property type="entry name" value="AFLATOXIN B1 ALDEHYDE REDUCTASE"/>
    <property type="match status" value="1"/>
</dbReference>
<dbReference type="CDD" id="cd19076">
    <property type="entry name" value="AKR_AKR13A_13D"/>
    <property type="match status" value="1"/>
</dbReference>
<feature type="domain" description="NADP-dependent oxidoreductase" evidence="2">
    <location>
        <begin position="16"/>
        <end position="305"/>
    </location>
</feature>
<dbReference type="InterPro" id="IPR036812">
    <property type="entry name" value="NAD(P)_OxRdtase_dom_sf"/>
</dbReference>
<dbReference type="InterPro" id="IPR023210">
    <property type="entry name" value="NADP_OxRdtase_dom"/>
</dbReference>
<evidence type="ECO:0000256" key="1">
    <source>
        <dbReference type="ARBA" id="ARBA00023002"/>
    </source>
</evidence>
<evidence type="ECO:0000259" key="2">
    <source>
        <dbReference type="Pfam" id="PF00248"/>
    </source>
</evidence>
<organism evidence="3 4">
    <name type="scientific">Variovorax guangxiensis</name>
    <dbReference type="NCBI Taxonomy" id="1775474"/>
    <lineage>
        <taxon>Bacteria</taxon>
        <taxon>Pseudomonadati</taxon>
        <taxon>Pseudomonadota</taxon>
        <taxon>Betaproteobacteria</taxon>
        <taxon>Burkholderiales</taxon>
        <taxon>Comamonadaceae</taxon>
        <taxon>Variovorax</taxon>
    </lineage>
</organism>
<name>A0A502DNP4_9BURK</name>
<dbReference type="PANTHER" id="PTHR43625:SF40">
    <property type="entry name" value="ALDO-KETO REDUCTASE YAKC [NADP(+)]"/>
    <property type="match status" value="1"/>
</dbReference>
<sequence length="327" mass="34954">MKQRSIGRSGLAVGALGLGCMGMSEFYGPTDEAQSLDTLAHALDRGVTLFDTADAYGFGHNEELLGRFAKGQRDRLTIATKFGLVRKPGAYERRVDNSPAYIRSACEASLKRLGVDTIDLYYAHRLNLETPLEDSIGALGELVEAGKIRAIGLSEVSADTLRRAAAIHPIAAVQSEYSLWTRDPEQGVLQACREVGAAFCAYSPLGRGFLTGQVASDTLDAKDFRRQNPRFADENAQQNQRIVDTVKSLAAEKGCTPAQLALAWLLAQGDDVIPIPGTKRIAYLDDNLGALDVALSADDLARIGAALPPGIAAGGRYTEEGMKGLNA</sequence>
<dbReference type="PROSITE" id="PS51257">
    <property type="entry name" value="PROKAR_LIPOPROTEIN"/>
    <property type="match status" value="1"/>
</dbReference>
<dbReference type="Pfam" id="PF00248">
    <property type="entry name" value="Aldo_ket_red"/>
    <property type="match status" value="1"/>
</dbReference>
<dbReference type="Proteomes" id="UP000319212">
    <property type="component" value="Unassembled WGS sequence"/>
</dbReference>
<dbReference type="SUPFAM" id="SSF51430">
    <property type="entry name" value="NAD(P)-linked oxidoreductase"/>
    <property type="match status" value="1"/>
</dbReference>
<evidence type="ECO:0000313" key="4">
    <source>
        <dbReference type="Proteomes" id="UP000319212"/>
    </source>
</evidence>
<dbReference type="Gene3D" id="3.20.20.100">
    <property type="entry name" value="NADP-dependent oxidoreductase domain"/>
    <property type="match status" value="1"/>
</dbReference>
<gene>
    <name evidence="3" type="ORF">EAH82_14840</name>
</gene>
<dbReference type="AlphaFoldDB" id="A0A502DNP4"/>
<dbReference type="GO" id="GO:0005737">
    <property type="term" value="C:cytoplasm"/>
    <property type="evidence" value="ECO:0007669"/>
    <property type="project" value="TreeGrafter"/>
</dbReference>
<dbReference type="InterPro" id="IPR050791">
    <property type="entry name" value="Aldo-Keto_reductase"/>
</dbReference>
<dbReference type="OrthoDB" id="5488419at2"/>
<dbReference type="RefSeq" id="WP_140844411.1">
    <property type="nucleotide sequence ID" value="NZ_RCZI01000004.1"/>
</dbReference>
<protein>
    <submittedName>
        <fullName evidence="3">Aldo/keto reductase</fullName>
    </submittedName>
</protein>
<comment type="caution">
    <text evidence="3">The sequence shown here is derived from an EMBL/GenBank/DDBJ whole genome shotgun (WGS) entry which is preliminary data.</text>
</comment>